<sequence length="201" mass="22900">MLRPAIMFAPIRQQAARTFSVARAVRYSSSDSKSTVLDKVAEVFREQSHAPAHETSIGKRPAAEIEAGFSDLSTQERYRPFMNTTVIRPHEFHPNARRWRDKQWPSTPNVGPAYKDAVTLDAFHQLELDPMDFAATPTVLNKFMTTMGKIEPRFVTNLTRKNQRRLGKAIRRSRMMGIIPSFSLRKKHIANPAALGFAEYQ</sequence>
<reference evidence="5 6" key="1">
    <citation type="journal article" date="2015" name="Fungal Genet. Biol.">
        <title>Evolution of novel wood decay mechanisms in Agaricales revealed by the genome sequences of Fistulina hepatica and Cylindrobasidium torrendii.</title>
        <authorList>
            <person name="Floudas D."/>
            <person name="Held B.W."/>
            <person name="Riley R."/>
            <person name="Nagy L.G."/>
            <person name="Koehler G."/>
            <person name="Ransdell A.S."/>
            <person name="Younus H."/>
            <person name="Chow J."/>
            <person name="Chiniquy J."/>
            <person name="Lipzen A."/>
            <person name="Tritt A."/>
            <person name="Sun H."/>
            <person name="Haridas S."/>
            <person name="LaButti K."/>
            <person name="Ohm R.A."/>
            <person name="Kues U."/>
            <person name="Blanchette R.A."/>
            <person name="Grigoriev I.V."/>
            <person name="Minto R.E."/>
            <person name="Hibbett D.S."/>
        </authorList>
    </citation>
    <scope>NUCLEOTIDE SEQUENCE [LARGE SCALE GENOMIC DNA]</scope>
    <source>
        <strain evidence="5 6">FP15055 ss-10</strain>
    </source>
</reference>
<dbReference type="GO" id="GO:1990904">
    <property type="term" value="C:ribonucleoprotein complex"/>
    <property type="evidence" value="ECO:0007669"/>
    <property type="project" value="UniProtKB-KW"/>
</dbReference>
<dbReference type="InterPro" id="IPR036870">
    <property type="entry name" value="Ribosomal_bS18_sf"/>
</dbReference>
<evidence type="ECO:0000313" key="5">
    <source>
        <dbReference type="EMBL" id="KIY67932.1"/>
    </source>
</evidence>
<dbReference type="OrthoDB" id="21463at2759"/>
<comment type="similarity">
    <text evidence="4">Belongs to the bacterial ribosomal protein bS18 family.</text>
</comment>
<dbReference type="GO" id="GO:0006412">
    <property type="term" value="P:translation"/>
    <property type="evidence" value="ECO:0007669"/>
    <property type="project" value="InterPro"/>
</dbReference>
<dbReference type="Pfam" id="PF01084">
    <property type="entry name" value="Ribosomal_S18"/>
    <property type="match status" value="1"/>
</dbReference>
<evidence type="ECO:0000313" key="6">
    <source>
        <dbReference type="Proteomes" id="UP000054007"/>
    </source>
</evidence>
<dbReference type="GO" id="GO:0003735">
    <property type="term" value="F:structural constituent of ribosome"/>
    <property type="evidence" value="ECO:0007669"/>
    <property type="project" value="InterPro"/>
</dbReference>
<dbReference type="NCBIfam" id="TIGR00165">
    <property type="entry name" value="S18"/>
    <property type="match status" value="1"/>
</dbReference>
<evidence type="ECO:0000256" key="1">
    <source>
        <dbReference type="ARBA" id="ARBA00022980"/>
    </source>
</evidence>
<evidence type="ECO:0000256" key="3">
    <source>
        <dbReference type="ARBA" id="ARBA00035264"/>
    </source>
</evidence>
<dbReference type="PRINTS" id="PR00974">
    <property type="entry name" value="RIBOSOMALS18"/>
</dbReference>
<keyword evidence="1 4" id="KW-0689">Ribosomal protein</keyword>
<dbReference type="InterPro" id="IPR001648">
    <property type="entry name" value="Ribosomal_bS18"/>
</dbReference>
<proteinExistence type="inferred from homology"/>
<dbReference type="SUPFAM" id="SSF46911">
    <property type="entry name" value="Ribosomal protein S18"/>
    <property type="match status" value="1"/>
</dbReference>
<keyword evidence="6" id="KW-1185">Reference proteome</keyword>
<keyword evidence="2 4" id="KW-0687">Ribonucleoprotein</keyword>
<protein>
    <recommendedName>
        <fullName evidence="3">Small ribosomal subunit protein bS18m</fullName>
    </recommendedName>
</protein>
<dbReference type="AlphaFoldDB" id="A0A0D7BBM9"/>
<organism evidence="5 6">
    <name type="scientific">Cylindrobasidium torrendii FP15055 ss-10</name>
    <dbReference type="NCBI Taxonomy" id="1314674"/>
    <lineage>
        <taxon>Eukaryota</taxon>
        <taxon>Fungi</taxon>
        <taxon>Dikarya</taxon>
        <taxon>Basidiomycota</taxon>
        <taxon>Agaricomycotina</taxon>
        <taxon>Agaricomycetes</taxon>
        <taxon>Agaricomycetidae</taxon>
        <taxon>Agaricales</taxon>
        <taxon>Marasmiineae</taxon>
        <taxon>Physalacriaceae</taxon>
        <taxon>Cylindrobasidium</taxon>
    </lineage>
</organism>
<dbReference type="Proteomes" id="UP000054007">
    <property type="component" value="Unassembled WGS sequence"/>
</dbReference>
<dbReference type="EMBL" id="KN880513">
    <property type="protein sequence ID" value="KIY67932.1"/>
    <property type="molecule type" value="Genomic_DNA"/>
</dbReference>
<gene>
    <name evidence="5" type="ORF">CYLTODRAFT_396143</name>
</gene>
<dbReference type="GO" id="GO:0005840">
    <property type="term" value="C:ribosome"/>
    <property type="evidence" value="ECO:0007669"/>
    <property type="project" value="UniProtKB-KW"/>
</dbReference>
<dbReference type="STRING" id="1314674.A0A0D7BBM9"/>
<accession>A0A0D7BBM9</accession>
<evidence type="ECO:0000256" key="4">
    <source>
        <dbReference type="RuleBase" id="RU003910"/>
    </source>
</evidence>
<dbReference type="Gene3D" id="4.10.640.10">
    <property type="entry name" value="Ribosomal protein S18"/>
    <property type="match status" value="1"/>
</dbReference>
<name>A0A0D7BBM9_9AGAR</name>
<evidence type="ECO:0000256" key="2">
    <source>
        <dbReference type="ARBA" id="ARBA00023274"/>
    </source>
</evidence>